<evidence type="ECO:0000313" key="2">
    <source>
        <dbReference type="EMBL" id="QNB47657.1"/>
    </source>
</evidence>
<dbReference type="OrthoDB" id="9788881at2"/>
<feature type="domain" description="Transposase IS200-like" evidence="1">
    <location>
        <begin position="9"/>
        <end position="102"/>
    </location>
</feature>
<dbReference type="InterPro" id="IPR002686">
    <property type="entry name" value="Transposase_17"/>
</dbReference>
<reference evidence="2 3" key="1">
    <citation type="journal article" date="2019" name="Front. Microbiol.">
        <title>Thermoanaerosceptrum fracticalcis gen. nov. sp. nov., a Novel Fumarate-Fermenting Microorganism From a Deep Fractured Carbonate Aquifer of the US Great Basin.</title>
        <authorList>
            <person name="Hamilton-Brehm S.D."/>
            <person name="Stewart L.E."/>
            <person name="Zavarin M."/>
            <person name="Caldwell M."/>
            <person name="Lawson P.A."/>
            <person name="Onstott T.C."/>
            <person name="Grzymski J."/>
            <person name="Neveux I."/>
            <person name="Lollar B.S."/>
            <person name="Russell C.E."/>
            <person name="Moser D.P."/>
        </authorList>
    </citation>
    <scope>NUCLEOTIDE SEQUENCE [LARGE SCALE GENOMIC DNA]</scope>
    <source>
        <strain evidence="2 3">DRI-13</strain>
    </source>
</reference>
<organism evidence="2 3">
    <name type="scientific">Thermanaerosceptrum fracticalcis</name>
    <dbReference type="NCBI Taxonomy" id="1712410"/>
    <lineage>
        <taxon>Bacteria</taxon>
        <taxon>Bacillati</taxon>
        <taxon>Bacillota</taxon>
        <taxon>Clostridia</taxon>
        <taxon>Eubacteriales</taxon>
        <taxon>Peptococcaceae</taxon>
        <taxon>Thermanaerosceptrum</taxon>
    </lineage>
</organism>
<dbReference type="SMART" id="SM01321">
    <property type="entry name" value="Y1_Tnp"/>
    <property type="match status" value="1"/>
</dbReference>
<dbReference type="Gene3D" id="3.30.70.1290">
    <property type="entry name" value="Transposase IS200-like"/>
    <property type="match status" value="1"/>
</dbReference>
<keyword evidence="3" id="KW-1185">Reference proteome</keyword>
<sequence>MPRRPRTYSESKVYHIMTRGNEKKNLFYDREDREKFLNIIMRKKTEEAFCLYAYCLMDNHIHLLIRENLDSISTIMKKLNTAYAIYFNKNHPCLEGTTNYENM</sequence>
<dbReference type="AlphaFoldDB" id="A0A7G6E6F3"/>
<dbReference type="SUPFAM" id="SSF143422">
    <property type="entry name" value="Transposase IS200-like"/>
    <property type="match status" value="1"/>
</dbReference>
<evidence type="ECO:0000259" key="1">
    <source>
        <dbReference type="SMART" id="SM01321"/>
    </source>
</evidence>
<dbReference type="GO" id="GO:0004803">
    <property type="term" value="F:transposase activity"/>
    <property type="evidence" value="ECO:0007669"/>
    <property type="project" value="InterPro"/>
</dbReference>
<protein>
    <recommendedName>
        <fullName evidence="1">Transposase IS200-like domain-containing protein</fullName>
    </recommendedName>
</protein>
<dbReference type="RefSeq" id="WP_051966310.1">
    <property type="nucleotide sequence ID" value="NZ_CP045798.1"/>
</dbReference>
<accession>A0A7G6E6F3</accession>
<dbReference type="GO" id="GO:0006313">
    <property type="term" value="P:DNA transposition"/>
    <property type="evidence" value="ECO:0007669"/>
    <property type="project" value="InterPro"/>
</dbReference>
<dbReference type="Proteomes" id="UP000515847">
    <property type="component" value="Chromosome"/>
</dbReference>
<dbReference type="EMBL" id="CP045798">
    <property type="protein sequence ID" value="QNB47657.1"/>
    <property type="molecule type" value="Genomic_DNA"/>
</dbReference>
<gene>
    <name evidence="2" type="ORF">BR63_16075</name>
</gene>
<dbReference type="Pfam" id="PF01797">
    <property type="entry name" value="Y1_Tnp"/>
    <property type="match status" value="1"/>
</dbReference>
<dbReference type="PANTHER" id="PTHR34322">
    <property type="entry name" value="TRANSPOSASE, Y1_TNP DOMAIN-CONTAINING"/>
    <property type="match status" value="1"/>
</dbReference>
<proteinExistence type="predicted"/>
<dbReference type="InterPro" id="IPR036515">
    <property type="entry name" value="Transposase_17_sf"/>
</dbReference>
<dbReference type="GO" id="GO:0003677">
    <property type="term" value="F:DNA binding"/>
    <property type="evidence" value="ECO:0007669"/>
    <property type="project" value="InterPro"/>
</dbReference>
<dbReference type="KEGG" id="tfr:BR63_16075"/>
<evidence type="ECO:0000313" key="3">
    <source>
        <dbReference type="Proteomes" id="UP000515847"/>
    </source>
</evidence>
<name>A0A7G6E6F3_THEFR</name>
<dbReference type="PANTHER" id="PTHR34322:SF2">
    <property type="entry name" value="TRANSPOSASE IS200-LIKE DOMAIN-CONTAINING PROTEIN"/>
    <property type="match status" value="1"/>
</dbReference>